<evidence type="ECO:0000259" key="2">
    <source>
        <dbReference type="Pfam" id="PF13614"/>
    </source>
</evidence>
<protein>
    <submittedName>
        <fullName evidence="3">MinD/ParA family protein</fullName>
    </submittedName>
</protein>
<dbReference type="AlphaFoldDB" id="A0ABD6CEB4"/>
<sequence length="320" mass="33006">MMPGTVYAVAGSKGGVGKTTTAANLAATLRATGRAVVLVDTDLAMSNLKEVIGLTHELTIHDVLGGQCSLDEAIIEESEDVLDTPGRLDVLPGATELDAFATADPEALTGVVEDLANQYDTVVLDTSSGITRETAVPIAVADETLVMTTPTKAAVLDAEKTVEFVDTVGGTVGGLIISRHAPGLSDEEILDIVGVDHLATIPDLDTPGVDPLRPYRTLVVRLLIGRDVATDPAAVLDIGEGETPRITSTLEPVPEDAASDSPGDAPTVDDIHADSPADDVETSADAASAADDDESIPVENEQQKDGTLNRFVNAISGHGS</sequence>
<dbReference type="Gene3D" id="3.40.50.300">
    <property type="entry name" value="P-loop containing nucleotide triphosphate hydrolases"/>
    <property type="match status" value="1"/>
</dbReference>
<evidence type="ECO:0000256" key="1">
    <source>
        <dbReference type="SAM" id="MobiDB-lite"/>
    </source>
</evidence>
<dbReference type="Proteomes" id="UP001597119">
    <property type="component" value="Unassembled WGS sequence"/>
</dbReference>
<name>A0ABD6CEB4_9EURY</name>
<dbReference type="SUPFAM" id="SSF52540">
    <property type="entry name" value="P-loop containing nucleoside triphosphate hydrolases"/>
    <property type="match status" value="1"/>
</dbReference>
<comment type="caution">
    <text evidence="3">The sequence shown here is derived from an EMBL/GenBank/DDBJ whole genome shotgun (WGS) entry which is preliminary data.</text>
</comment>
<accession>A0ABD6CEB4</accession>
<evidence type="ECO:0000313" key="4">
    <source>
        <dbReference type="Proteomes" id="UP001597119"/>
    </source>
</evidence>
<dbReference type="InterPro" id="IPR050625">
    <property type="entry name" value="ParA/MinD_ATPase"/>
</dbReference>
<dbReference type="InterPro" id="IPR027417">
    <property type="entry name" value="P-loop_NTPase"/>
</dbReference>
<reference evidence="3 4" key="1">
    <citation type="journal article" date="2019" name="Int. J. Syst. Evol. Microbiol.">
        <title>The Global Catalogue of Microorganisms (GCM) 10K type strain sequencing project: providing services to taxonomists for standard genome sequencing and annotation.</title>
        <authorList>
            <consortium name="The Broad Institute Genomics Platform"/>
            <consortium name="The Broad Institute Genome Sequencing Center for Infectious Disease"/>
            <person name="Wu L."/>
            <person name="Ma J."/>
        </authorList>
    </citation>
    <scope>NUCLEOTIDE SEQUENCE [LARGE SCALE GENOMIC DNA]</scope>
    <source>
        <strain evidence="3 4">CGMCC 1.12125</strain>
    </source>
</reference>
<feature type="region of interest" description="Disordered" evidence="1">
    <location>
        <begin position="235"/>
        <end position="320"/>
    </location>
</feature>
<evidence type="ECO:0000313" key="3">
    <source>
        <dbReference type="EMBL" id="MFD1587753.1"/>
    </source>
</evidence>
<keyword evidence="4" id="KW-1185">Reference proteome</keyword>
<dbReference type="Pfam" id="PF13614">
    <property type="entry name" value="AAA_31"/>
    <property type="match status" value="1"/>
</dbReference>
<proteinExistence type="predicted"/>
<dbReference type="EMBL" id="JBHUDJ010000006">
    <property type="protein sequence ID" value="MFD1587753.1"/>
    <property type="molecule type" value="Genomic_DNA"/>
</dbReference>
<gene>
    <name evidence="3" type="ORF">ACFR9U_12225</name>
</gene>
<organism evidence="3 4">
    <name type="scientific">Halorientalis brevis</name>
    <dbReference type="NCBI Taxonomy" id="1126241"/>
    <lineage>
        <taxon>Archaea</taxon>
        <taxon>Methanobacteriati</taxon>
        <taxon>Methanobacteriota</taxon>
        <taxon>Stenosarchaea group</taxon>
        <taxon>Halobacteria</taxon>
        <taxon>Halobacteriales</taxon>
        <taxon>Haloarculaceae</taxon>
        <taxon>Halorientalis</taxon>
    </lineage>
</organism>
<dbReference type="InterPro" id="IPR025669">
    <property type="entry name" value="AAA_dom"/>
</dbReference>
<feature type="domain" description="AAA" evidence="2">
    <location>
        <begin position="6"/>
        <end position="168"/>
    </location>
</feature>
<dbReference type="PANTHER" id="PTHR43384:SF10">
    <property type="entry name" value="ATPASE INVOLVED IN CHROMOSOME PARTITIONING, PARA_MIND FAMILY"/>
    <property type="match status" value="1"/>
</dbReference>
<dbReference type="PANTHER" id="PTHR43384">
    <property type="entry name" value="SEPTUM SITE-DETERMINING PROTEIN MIND HOMOLOG, CHLOROPLASTIC-RELATED"/>
    <property type="match status" value="1"/>
</dbReference>